<dbReference type="GeneID" id="95072222"/>
<keyword evidence="1" id="KW-0732">Signal</keyword>
<dbReference type="Gene3D" id="2.60.20.10">
    <property type="entry name" value="Crystallins"/>
    <property type="match status" value="1"/>
</dbReference>
<dbReference type="EMBL" id="UHID01000006">
    <property type="protein sequence ID" value="SUP57495.1"/>
    <property type="molecule type" value="Genomic_DNA"/>
</dbReference>
<accession>A0A380NZ88</accession>
<reference evidence="2 3" key="1">
    <citation type="submission" date="2018-06" db="EMBL/GenBank/DDBJ databases">
        <authorList>
            <consortium name="Pathogen Informatics"/>
            <person name="Doyle S."/>
        </authorList>
    </citation>
    <scope>NUCLEOTIDE SEQUENCE [LARGE SCALE GENOMIC DNA]</scope>
    <source>
        <strain evidence="2 3">NCTC7807</strain>
    </source>
</reference>
<dbReference type="Pfam" id="PF03995">
    <property type="entry name" value="Inhibitor_I36"/>
    <property type="match status" value="1"/>
</dbReference>
<name>A0A380NZ88_STRGR</name>
<gene>
    <name evidence="2" type="ORF">NCTC7807_03205</name>
</gene>
<feature type="chain" id="PRO_5016912948" evidence="1">
    <location>
        <begin position="35"/>
        <end position="131"/>
    </location>
</feature>
<feature type="signal peptide" evidence="1">
    <location>
        <begin position="1"/>
        <end position="34"/>
    </location>
</feature>
<organism evidence="2 3">
    <name type="scientific">Streptomyces griseus</name>
    <dbReference type="NCBI Taxonomy" id="1911"/>
    <lineage>
        <taxon>Bacteria</taxon>
        <taxon>Bacillati</taxon>
        <taxon>Actinomycetota</taxon>
        <taxon>Actinomycetes</taxon>
        <taxon>Kitasatosporales</taxon>
        <taxon>Streptomycetaceae</taxon>
        <taxon>Streptomyces</taxon>
    </lineage>
</organism>
<sequence length="131" mass="13770">MGRVRAVRTKIGLTAGATLMAGLGLGAISTPAQAAWPACDPGALCAFTSRMGGGSPGRVYGDNKNLRVYDKFARARSVFNNGTQCNVRIYAGTNYSGKSYYLLRGARLIDTHEASSAGGVFRNGVGSNKWC</sequence>
<evidence type="ECO:0000313" key="2">
    <source>
        <dbReference type="EMBL" id="SUP57495.1"/>
    </source>
</evidence>
<evidence type="ECO:0000256" key="1">
    <source>
        <dbReference type="SAM" id="SignalP"/>
    </source>
</evidence>
<proteinExistence type="predicted"/>
<protein>
    <submittedName>
        <fullName evidence="2">Peptidase inhibitor family I36</fullName>
    </submittedName>
</protein>
<evidence type="ECO:0000313" key="3">
    <source>
        <dbReference type="Proteomes" id="UP000254150"/>
    </source>
</evidence>
<dbReference type="Proteomes" id="UP000254150">
    <property type="component" value="Unassembled WGS sequence"/>
</dbReference>
<dbReference type="RefSeq" id="WP_100455431.1">
    <property type="nucleotide sequence ID" value="NZ_UHID01000006.1"/>
</dbReference>
<dbReference type="AlphaFoldDB" id="A0A380NZ88"/>